<keyword evidence="5 11" id="KW-0812">Transmembrane</keyword>
<organism evidence="13 14">
    <name type="scientific">Clostridium botulinum</name>
    <dbReference type="NCBI Taxonomy" id="1491"/>
    <lineage>
        <taxon>Bacteria</taxon>
        <taxon>Bacillati</taxon>
        <taxon>Bacillota</taxon>
        <taxon>Clostridia</taxon>
        <taxon>Eubacteriales</taxon>
        <taxon>Clostridiaceae</taxon>
        <taxon>Clostridium</taxon>
    </lineage>
</organism>
<evidence type="ECO:0000256" key="6">
    <source>
        <dbReference type="ARBA" id="ARBA00022781"/>
    </source>
</evidence>
<comment type="similarity">
    <text evidence="2 11">Belongs to the ATPase A chain family.</text>
</comment>
<keyword evidence="9 11" id="KW-0472">Membrane</keyword>
<protein>
    <recommendedName>
        <fullName evidence="11">ATP synthase subunit a</fullName>
    </recommendedName>
    <alternativeName>
        <fullName evidence="11">ATP synthase F0 sector subunit a</fullName>
    </alternativeName>
    <alternativeName>
        <fullName evidence="11">F-ATPase subunit 6</fullName>
    </alternativeName>
</protein>
<dbReference type="GO" id="GO:0005886">
    <property type="term" value="C:plasma membrane"/>
    <property type="evidence" value="ECO:0007669"/>
    <property type="project" value="UniProtKB-SubCell"/>
</dbReference>
<evidence type="ECO:0000256" key="4">
    <source>
        <dbReference type="ARBA" id="ARBA00022547"/>
    </source>
</evidence>
<evidence type="ECO:0000256" key="10">
    <source>
        <dbReference type="ARBA" id="ARBA00023310"/>
    </source>
</evidence>
<dbReference type="PANTHER" id="PTHR42823">
    <property type="entry name" value="ATP SYNTHASE SUBUNIT A, CHLOROPLASTIC"/>
    <property type="match status" value="1"/>
</dbReference>
<dbReference type="SUPFAM" id="SSF81336">
    <property type="entry name" value="F1F0 ATP synthase subunit A"/>
    <property type="match status" value="1"/>
</dbReference>
<dbReference type="Pfam" id="PF00119">
    <property type="entry name" value="ATP-synt_A"/>
    <property type="match status" value="1"/>
</dbReference>
<dbReference type="PANTHER" id="PTHR42823:SF3">
    <property type="entry name" value="ATP SYNTHASE SUBUNIT A, CHLOROPLASTIC"/>
    <property type="match status" value="1"/>
</dbReference>
<gene>
    <name evidence="11" type="primary">atpB</name>
    <name evidence="12" type="ORF">FC774_16395</name>
    <name evidence="13" type="ORF">FDB51_02380</name>
</gene>
<keyword evidence="11" id="KW-1003">Cell membrane</keyword>
<feature type="transmembrane region" description="Helical" evidence="11">
    <location>
        <begin position="105"/>
        <end position="125"/>
    </location>
</feature>
<dbReference type="OrthoDB" id="9789241at2"/>
<dbReference type="CDD" id="cd00310">
    <property type="entry name" value="ATP-synt_Fo_a_6"/>
    <property type="match status" value="1"/>
</dbReference>
<dbReference type="PRINTS" id="PR00123">
    <property type="entry name" value="ATPASEA"/>
</dbReference>
<sequence>MEPSKVVFSFKIGNFPVDIIPEVIVQWIIILAVAITAYLLTRNLKQKPNKKQAALEKFYETVTSLVSNTMGESYVGFVPYVGTLIIYLLLLNFTGLVGIKPPTQNLSVTVGLAITTFVVINFTAIKRNGLGGYLKGFGHPFIGMLPINIMERVMLPVSLALRLFGNMLAATILVDLVYTALGNIGMVAQIGLPIIVHGYFDLFDGTIQMLVFTMLTIINIKTTAEH</sequence>
<reference evidence="14 15" key="1">
    <citation type="submission" date="2019-04" db="EMBL/GenBank/DDBJ databases">
        <title>Genome sequencing of Clostridium botulinum Groups I-IV and Clostridium butyricum.</title>
        <authorList>
            <person name="Brunt J."/>
            <person name="Van Vliet A.H.M."/>
            <person name="Stringer S.C."/>
            <person name="Carter A.T."/>
            <person name="Peck M.W."/>
        </authorList>
    </citation>
    <scope>NUCLEOTIDE SEQUENCE [LARGE SCALE GENOMIC DNA]</scope>
    <source>
        <strain evidence="12 15">1605</strain>
        <strain evidence="13 14">CB-K-33E</strain>
    </source>
</reference>
<keyword evidence="6 11" id="KW-0375">Hydrogen ion transport</keyword>
<dbReference type="Proteomes" id="UP000473681">
    <property type="component" value="Unassembled WGS sequence"/>
</dbReference>
<keyword evidence="10 11" id="KW-0066">ATP synthesis</keyword>
<evidence type="ECO:0000256" key="2">
    <source>
        <dbReference type="ARBA" id="ARBA00006810"/>
    </source>
</evidence>
<evidence type="ECO:0000256" key="8">
    <source>
        <dbReference type="ARBA" id="ARBA00023065"/>
    </source>
</evidence>
<dbReference type="EMBL" id="SWOV01000067">
    <property type="protein sequence ID" value="NFF89426.1"/>
    <property type="molecule type" value="Genomic_DNA"/>
</dbReference>
<evidence type="ECO:0000256" key="11">
    <source>
        <dbReference type="HAMAP-Rule" id="MF_01393"/>
    </source>
</evidence>
<evidence type="ECO:0000256" key="3">
    <source>
        <dbReference type="ARBA" id="ARBA00022448"/>
    </source>
</evidence>
<keyword evidence="8 11" id="KW-0406">Ion transport</keyword>
<name>A0A0L9Y6R5_CLOBO</name>
<dbReference type="PROSITE" id="PS00449">
    <property type="entry name" value="ATPASE_A"/>
    <property type="match status" value="1"/>
</dbReference>
<dbReference type="GO" id="GO:0042777">
    <property type="term" value="P:proton motive force-driven plasma membrane ATP synthesis"/>
    <property type="evidence" value="ECO:0007669"/>
    <property type="project" value="TreeGrafter"/>
</dbReference>
<evidence type="ECO:0000313" key="12">
    <source>
        <dbReference type="EMBL" id="NFF89426.1"/>
    </source>
</evidence>
<evidence type="ECO:0000256" key="7">
    <source>
        <dbReference type="ARBA" id="ARBA00022989"/>
    </source>
</evidence>
<keyword evidence="3 11" id="KW-0813">Transport</keyword>
<evidence type="ECO:0000313" key="13">
    <source>
        <dbReference type="EMBL" id="NFN33988.1"/>
    </source>
</evidence>
<dbReference type="RefSeq" id="WP_053342521.1">
    <property type="nucleotide sequence ID" value="NZ_JACBBZ010000001.1"/>
</dbReference>
<dbReference type="AlphaFoldDB" id="A0A0L9Y6R5"/>
<dbReference type="InterPro" id="IPR045082">
    <property type="entry name" value="ATP_syn_F0_a_bact/chloroplast"/>
</dbReference>
<feature type="transmembrane region" description="Helical" evidence="11">
    <location>
        <begin position="153"/>
        <end position="174"/>
    </location>
</feature>
<accession>A0A0L9Y6R5</accession>
<dbReference type="GO" id="GO:0046933">
    <property type="term" value="F:proton-transporting ATP synthase activity, rotational mechanism"/>
    <property type="evidence" value="ECO:0007669"/>
    <property type="project" value="UniProtKB-UniRule"/>
</dbReference>
<dbReference type="InterPro" id="IPR000568">
    <property type="entry name" value="ATP_synth_F0_asu"/>
</dbReference>
<dbReference type="NCBIfam" id="NF004484">
    <property type="entry name" value="PRK05815.3-2"/>
    <property type="match status" value="1"/>
</dbReference>
<keyword evidence="4 11" id="KW-0138">CF(0)</keyword>
<evidence type="ECO:0000256" key="5">
    <source>
        <dbReference type="ARBA" id="ARBA00022692"/>
    </source>
</evidence>
<dbReference type="HAMAP" id="MF_01393">
    <property type="entry name" value="ATP_synth_a_bact"/>
    <property type="match status" value="1"/>
</dbReference>
<comment type="subcellular location">
    <subcellularLocation>
        <location evidence="11">Cell membrane</location>
        <topology evidence="11">Multi-pass membrane protein</topology>
    </subcellularLocation>
    <subcellularLocation>
        <location evidence="1">Membrane</location>
        <topology evidence="1">Multi-pass membrane protein</topology>
    </subcellularLocation>
</comment>
<proteinExistence type="inferred from homology"/>
<evidence type="ECO:0000313" key="15">
    <source>
        <dbReference type="Proteomes" id="UP000476820"/>
    </source>
</evidence>
<evidence type="ECO:0000313" key="14">
    <source>
        <dbReference type="Proteomes" id="UP000473681"/>
    </source>
</evidence>
<dbReference type="EMBL" id="SWVK01000002">
    <property type="protein sequence ID" value="NFN33988.1"/>
    <property type="molecule type" value="Genomic_DNA"/>
</dbReference>
<dbReference type="Gene3D" id="1.20.120.220">
    <property type="entry name" value="ATP synthase, F0 complex, subunit A"/>
    <property type="match status" value="1"/>
</dbReference>
<dbReference type="InterPro" id="IPR035908">
    <property type="entry name" value="F0_ATP_A_sf"/>
</dbReference>
<evidence type="ECO:0000256" key="1">
    <source>
        <dbReference type="ARBA" id="ARBA00004141"/>
    </source>
</evidence>
<comment type="caution">
    <text evidence="13">The sequence shown here is derived from an EMBL/GenBank/DDBJ whole genome shotgun (WGS) entry which is preliminary data.</text>
</comment>
<dbReference type="GO" id="GO:0045259">
    <property type="term" value="C:proton-transporting ATP synthase complex"/>
    <property type="evidence" value="ECO:0007669"/>
    <property type="project" value="UniProtKB-KW"/>
</dbReference>
<dbReference type="InterPro" id="IPR023011">
    <property type="entry name" value="ATP_synth_F0_asu_AS"/>
</dbReference>
<feature type="transmembrane region" description="Helical" evidence="11">
    <location>
        <begin position="24"/>
        <end position="41"/>
    </location>
</feature>
<keyword evidence="7 11" id="KW-1133">Transmembrane helix</keyword>
<feature type="transmembrane region" description="Helical" evidence="11">
    <location>
        <begin position="77"/>
        <end position="99"/>
    </location>
</feature>
<comment type="function">
    <text evidence="11">Key component of the proton channel; it plays a direct role in the translocation of protons across the membrane.</text>
</comment>
<dbReference type="Proteomes" id="UP000476820">
    <property type="component" value="Unassembled WGS sequence"/>
</dbReference>
<evidence type="ECO:0000256" key="9">
    <source>
        <dbReference type="ARBA" id="ARBA00023136"/>
    </source>
</evidence>